<evidence type="ECO:0000313" key="3">
    <source>
        <dbReference type="Proteomes" id="UP000652761"/>
    </source>
</evidence>
<keyword evidence="3" id="KW-1185">Reference proteome</keyword>
<feature type="region of interest" description="Disordered" evidence="1">
    <location>
        <begin position="94"/>
        <end position="119"/>
    </location>
</feature>
<reference evidence="2" key="1">
    <citation type="submission" date="2017-07" db="EMBL/GenBank/DDBJ databases">
        <title>Taro Niue Genome Assembly and Annotation.</title>
        <authorList>
            <person name="Atibalentja N."/>
            <person name="Keating K."/>
            <person name="Fields C.J."/>
        </authorList>
    </citation>
    <scope>NUCLEOTIDE SEQUENCE</scope>
    <source>
        <strain evidence="2">Niue_2</strain>
        <tissue evidence="2">Leaf</tissue>
    </source>
</reference>
<name>A0A843UZ93_COLES</name>
<feature type="region of interest" description="Disordered" evidence="1">
    <location>
        <begin position="22"/>
        <end position="61"/>
    </location>
</feature>
<accession>A0A843UZ93</accession>
<dbReference type="AlphaFoldDB" id="A0A843UZ93"/>
<comment type="caution">
    <text evidence="2">The sequence shown here is derived from an EMBL/GenBank/DDBJ whole genome shotgun (WGS) entry which is preliminary data.</text>
</comment>
<gene>
    <name evidence="2" type="ORF">Taro_021539</name>
</gene>
<evidence type="ECO:0000256" key="1">
    <source>
        <dbReference type="SAM" id="MobiDB-lite"/>
    </source>
</evidence>
<sequence>MVGSLASRKLLQWIKSTGEALLGQSQEGAKLPPRSPSSGLLDDLHSRETSERSSPSVQLASCRGRWLDPASEVRILGLQRGGFLTAQKLEVKRGLGKADPGSTYGRGLSPTHKYKHMHT</sequence>
<feature type="compositionally biased region" description="Basic and acidic residues" evidence="1">
    <location>
        <begin position="42"/>
        <end position="51"/>
    </location>
</feature>
<proteinExistence type="predicted"/>
<evidence type="ECO:0000313" key="2">
    <source>
        <dbReference type="EMBL" id="MQL88968.1"/>
    </source>
</evidence>
<dbReference type="Proteomes" id="UP000652761">
    <property type="component" value="Unassembled WGS sequence"/>
</dbReference>
<protein>
    <submittedName>
        <fullName evidence="2">Uncharacterized protein</fullName>
    </submittedName>
</protein>
<organism evidence="2 3">
    <name type="scientific">Colocasia esculenta</name>
    <name type="common">Wild taro</name>
    <name type="synonym">Arum esculentum</name>
    <dbReference type="NCBI Taxonomy" id="4460"/>
    <lineage>
        <taxon>Eukaryota</taxon>
        <taxon>Viridiplantae</taxon>
        <taxon>Streptophyta</taxon>
        <taxon>Embryophyta</taxon>
        <taxon>Tracheophyta</taxon>
        <taxon>Spermatophyta</taxon>
        <taxon>Magnoliopsida</taxon>
        <taxon>Liliopsida</taxon>
        <taxon>Araceae</taxon>
        <taxon>Aroideae</taxon>
        <taxon>Colocasieae</taxon>
        <taxon>Colocasia</taxon>
    </lineage>
</organism>
<dbReference type="EMBL" id="NMUH01001106">
    <property type="protein sequence ID" value="MQL88968.1"/>
    <property type="molecule type" value="Genomic_DNA"/>
</dbReference>